<dbReference type="GeneTree" id="ENSGT00390000008158"/>
<dbReference type="OMA" id="AKTDCHR"/>
<dbReference type="PANTHER" id="PTHR40472">
    <property type="entry name" value="RICIN B-TYPE LECTIN DOMAIN-CONTAINING PROTEIN"/>
    <property type="match status" value="1"/>
</dbReference>
<name>A0A3B3CR19_ORYME</name>
<dbReference type="Ensembl" id="ENSOMET00000029389.1">
    <property type="protein sequence ID" value="ENSOMEP00000020021.1"/>
    <property type="gene ID" value="ENSOMEG00000021837.1"/>
</dbReference>
<dbReference type="RefSeq" id="XP_024114380.1">
    <property type="nucleotide sequence ID" value="XM_024258612.2"/>
</dbReference>
<dbReference type="STRING" id="30732.ENSOMEP00000020021"/>
<dbReference type="GeneID" id="112136731"/>
<evidence type="ECO:0000313" key="3">
    <source>
        <dbReference type="Proteomes" id="UP000261560"/>
    </source>
</evidence>
<dbReference type="OrthoDB" id="8742406at2759"/>
<keyword evidence="1" id="KW-0175">Coiled coil</keyword>
<dbReference type="PANTHER" id="PTHR40472:SF9">
    <property type="entry name" value="RAPUNZEL 4"/>
    <property type="match status" value="1"/>
</dbReference>
<evidence type="ECO:0000256" key="1">
    <source>
        <dbReference type="SAM" id="Coils"/>
    </source>
</evidence>
<reference evidence="2" key="1">
    <citation type="submission" date="2025-08" db="UniProtKB">
        <authorList>
            <consortium name="Ensembl"/>
        </authorList>
    </citation>
    <scope>IDENTIFICATION</scope>
</reference>
<feature type="coiled-coil region" evidence="1">
    <location>
        <begin position="66"/>
        <end position="93"/>
    </location>
</feature>
<dbReference type="Proteomes" id="UP000261560">
    <property type="component" value="Unplaced"/>
</dbReference>
<dbReference type="PaxDb" id="30732-ENSOMEP00000020021"/>
<sequence>MEDLKTFVAERKDMVESVMSAFEFGAEMAASIAGDIFPIVSLAAPLVQLALDNVEDKETVFMREQFQKVKTNLEKASEGVQRINEEFKKANKNIQLFPIEKNIKHQFRRYMLFLSDNSDYNKKEFLQNFDSSGGKKPLKDLYGIVIGTPLFGKPLLNVILTYEEKSRRPVEEYCAQLKYLFCMGITTLLAHDALTGSAKEKRHLEKWRQKMTTVQDNINAAIEECIDSFPIQAKTDCHRLVRDREGLTKQELADALIEMLKERYDWVGWSVRVCKSHSSIFCSKKECECPTGQSRFKVTTTDEEVYIWVSYSTYLKPLDKKLIQDFIQSQKTPTVDDIAEHLFEKLQGYYMVQIVKSCKHLVCSSSFADDCHYWEKHANVYVCVHSF</sequence>
<dbReference type="KEGG" id="oml:112136731"/>
<reference evidence="2" key="2">
    <citation type="submission" date="2025-09" db="UniProtKB">
        <authorList>
            <consortium name="Ensembl"/>
        </authorList>
    </citation>
    <scope>IDENTIFICATION</scope>
</reference>
<organism evidence="2 3">
    <name type="scientific">Oryzias melastigma</name>
    <name type="common">Marine medaka</name>
    <dbReference type="NCBI Taxonomy" id="30732"/>
    <lineage>
        <taxon>Eukaryota</taxon>
        <taxon>Metazoa</taxon>
        <taxon>Chordata</taxon>
        <taxon>Craniata</taxon>
        <taxon>Vertebrata</taxon>
        <taxon>Euteleostomi</taxon>
        <taxon>Actinopterygii</taxon>
        <taxon>Neopterygii</taxon>
        <taxon>Teleostei</taxon>
        <taxon>Neoteleostei</taxon>
        <taxon>Acanthomorphata</taxon>
        <taxon>Ovalentaria</taxon>
        <taxon>Atherinomorphae</taxon>
        <taxon>Beloniformes</taxon>
        <taxon>Adrianichthyidae</taxon>
        <taxon>Oryziinae</taxon>
        <taxon>Oryzias</taxon>
    </lineage>
</organism>
<dbReference type="AlphaFoldDB" id="A0A3B3CR19"/>
<evidence type="ECO:0000313" key="2">
    <source>
        <dbReference type="Ensembl" id="ENSOMEP00000020021.1"/>
    </source>
</evidence>
<proteinExistence type="predicted"/>
<dbReference type="InterPro" id="IPR039051">
    <property type="entry name" value="SE-CTX-like"/>
</dbReference>
<accession>A0A3B3CR19</accession>
<keyword evidence="3" id="KW-1185">Reference proteome</keyword>
<protein>
    <submittedName>
        <fullName evidence="2">Rapunzel 4</fullName>
    </submittedName>
</protein>